<feature type="region of interest" description="Disordered" evidence="1">
    <location>
        <begin position="861"/>
        <end position="928"/>
    </location>
</feature>
<dbReference type="InterPro" id="IPR043502">
    <property type="entry name" value="DNA/RNA_pol_sf"/>
</dbReference>
<dbReference type="FunFam" id="1.10.340.70:FF:000003">
    <property type="entry name" value="Protein CBG25708"/>
    <property type="match status" value="1"/>
</dbReference>
<dbReference type="CDD" id="cd01647">
    <property type="entry name" value="RT_LTR"/>
    <property type="match status" value="1"/>
</dbReference>
<gene>
    <name evidence="2" type="ORF">PACLA_8A006067</name>
</gene>
<dbReference type="Gene3D" id="3.10.10.10">
    <property type="entry name" value="HIV Type 1 Reverse Transcriptase, subunit A, domain 1"/>
    <property type="match status" value="1"/>
</dbReference>
<feature type="compositionally biased region" description="Basic and acidic residues" evidence="1">
    <location>
        <begin position="919"/>
        <end position="928"/>
    </location>
</feature>
<dbReference type="InterPro" id="IPR036397">
    <property type="entry name" value="RNaseH_sf"/>
</dbReference>
<dbReference type="SUPFAM" id="SSF53098">
    <property type="entry name" value="Ribonuclease H-like"/>
    <property type="match status" value="1"/>
</dbReference>
<evidence type="ECO:0000256" key="1">
    <source>
        <dbReference type="SAM" id="MobiDB-lite"/>
    </source>
</evidence>
<evidence type="ECO:0000313" key="2">
    <source>
        <dbReference type="EMBL" id="CAB3997782.1"/>
    </source>
</evidence>
<dbReference type="InterPro" id="IPR041588">
    <property type="entry name" value="Integrase_H2C2"/>
</dbReference>
<feature type="compositionally biased region" description="Acidic residues" evidence="1">
    <location>
        <begin position="864"/>
        <end position="877"/>
    </location>
</feature>
<sequence length="928" mass="106186">MQNVKDIYQDVFEGLGTLGPALHLEVDPEMSPVQRPPRKIPESLKQPLREHLDELVKLEVIERVDYPTDWVSAIVVAPKPNGKIRLCLNPRPLNKALKRCHHPIPTIDDVLPELSNAKVFTKVDCSNGYWQVQLDKELSLLTTFNTPFGRFKWQRMPFGISPAGEIFQQRLDQAIDDLDGVRTVADDILVIGNGETMQEAVADHDRKLKELFDLCRAKHIKLNPNKIELKKTSMPYIGHILTFDGVQADPAKVQAILEMKQPTDVAGVRRILGTVNYLAKFLPHLSQVSEPLRQLTKKNQPFDWDKSHDAAFTQIKKLITEPPVLKYYESTKPLIIQCDASDHGLGAALIQEGKPVAFASRALTHAEKQYAQIEKELLAIVYGTERFHQYTCGRPVTVESDHKPLEVIHQKPLSAAPRRLQKVMMRLHQYDLTIVYKKGSEMLLADTLSRHHLDNSTDEARSVDSDLDQVDSLEEINEILNCETTTIFQDHTTKDQDLQQVKSFIQSGWPESSKDLSPAITPYFHLRDELTTQEGLVFRGDRVVIPKSLRKQVLNELHAAHQGIASTSRRARETVYWPHLNQELKDHISHCITCDTFNSKQSKEPLIPHEIPKRAWAKIGCDIFEFEKKSYLVTVDYYSNFFEVDRLEKLTSLAVIKKLKPHFARFGIPNTLLTDNGPQFISDDFRDFSMKYQFEHITTSPYHHQSNGKAESAVKQAKRIIRTCKSSNDDIYLALLAHRNTPQTTHETSPAQRLFNRRTKTPLPVSEKLLQPKINSQENKRIQQRQQLQKKYHDRGAKELSPLRKGEVVRLQPTRIGEKKWKRGIVVRKAGIRSYEVQCKGYTYTRNRKFIRRSRLPAEFGSDNADEEMSDMSEAEENVSVPTDNDLPQENPQPAHLERNETSTETSSTSKTRSGRLVKKPDRLGIDT</sequence>
<proteinExistence type="predicted"/>
<dbReference type="InterPro" id="IPR050951">
    <property type="entry name" value="Retrovirus_Pol_polyprotein"/>
</dbReference>
<dbReference type="Gene3D" id="3.30.70.270">
    <property type="match status" value="2"/>
</dbReference>
<dbReference type="PANTHER" id="PTHR37984">
    <property type="entry name" value="PROTEIN CBG26694"/>
    <property type="match status" value="1"/>
</dbReference>
<dbReference type="PANTHER" id="PTHR37984:SF8">
    <property type="entry name" value="CCHC-TYPE DOMAIN-CONTAINING PROTEIN"/>
    <property type="match status" value="1"/>
</dbReference>
<dbReference type="PROSITE" id="PS50878">
    <property type="entry name" value="RT_POL"/>
    <property type="match status" value="1"/>
</dbReference>
<dbReference type="Pfam" id="PF17919">
    <property type="entry name" value="RT_RNaseH_2"/>
    <property type="match status" value="1"/>
</dbReference>
<dbReference type="InterPro" id="IPR041577">
    <property type="entry name" value="RT_RNaseH_2"/>
</dbReference>
<dbReference type="InterPro" id="IPR043128">
    <property type="entry name" value="Rev_trsase/Diguanyl_cyclase"/>
</dbReference>
<dbReference type="InterPro" id="IPR001584">
    <property type="entry name" value="Integrase_cat-core"/>
</dbReference>
<dbReference type="Proteomes" id="UP001152795">
    <property type="component" value="Unassembled WGS sequence"/>
</dbReference>
<dbReference type="FunFam" id="3.30.70.270:FF:000026">
    <property type="entry name" value="Transposon Ty3-G Gag-Pol polyprotein"/>
    <property type="match status" value="1"/>
</dbReference>
<dbReference type="GO" id="GO:0003676">
    <property type="term" value="F:nucleic acid binding"/>
    <property type="evidence" value="ECO:0007669"/>
    <property type="project" value="InterPro"/>
</dbReference>
<dbReference type="FunFam" id="3.30.420.10:FF:000063">
    <property type="entry name" value="Retrovirus-related Pol polyprotein from transposon 297-like Protein"/>
    <property type="match status" value="1"/>
</dbReference>
<reference evidence="2" key="1">
    <citation type="submission" date="2020-04" db="EMBL/GenBank/DDBJ databases">
        <authorList>
            <person name="Alioto T."/>
            <person name="Alioto T."/>
            <person name="Gomez Garrido J."/>
        </authorList>
    </citation>
    <scope>NUCLEOTIDE SEQUENCE</scope>
    <source>
        <strain evidence="2">A484AB</strain>
    </source>
</reference>
<organism evidence="2 3">
    <name type="scientific">Paramuricea clavata</name>
    <name type="common">Red gorgonian</name>
    <name type="synonym">Violescent sea-whip</name>
    <dbReference type="NCBI Taxonomy" id="317549"/>
    <lineage>
        <taxon>Eukaryota</taxon>
        <taxon>Metazoa</taxon>
        <taxon>Cnidaria</taxon>
        <taxon>Anthozoa</taxon>
        <taxon>Octocorallia</taxon>
        <taxon>Malacalcyonacea</taxon>
        <taxon>Plexauridae</taxon>
        <taxon>Paramuricea</taxon>
    </lineage>
</organism>
<dbReference type="Gene3D" id="3.10.20.370">
    <property type="match status" value="1"/>
</dbReference>
<dbReference type="SUPFAM" id="SSF56672">
    <property type="entry name" value="DNA/RNA polymerases"/>
    <property type="match status" value="1"/>
</dbReference>
<evidence type="ECO:0000313" key="3">
    <source>
        <dbReference type="Proteomes" id="UP001152795"/>
    </source>
</evidence>
<dbReference type="InterPro" id="IPR012337">
    <property type="entry name" value="RNaseH-like_sf"/>
</dbReference>
<dbReference type="Gene3D" id="3.30.420.10">
    <property type="entry name" value="Ribonuclease H-like superfamily/Ribonuclease H"/>
    <property type="match status" value="1"/>
</dbReference>
<comment type="caution">
    <text evidence="2">The sequence shown here is derived from an EMBL/GenBank/DDBJ whole genome shotgun (WGS) entry which is preliminary data.</text>
</comment>
<feature type="compositionally biased region" description="Low complexity" evidence="1">
    <location>
        <begin position="903"/>
        <end position="912"/>
    </location>
</feature>
<dbReference type="InterPro" id="IPR000477">
    <property type="entry name" value="RT_dom"/>
</dbReference>
<dbReference type="AlphaFoldDB" id="A0A7D9I1A6"/>
<dbReference type="Gene3D" id="1.10.340.70">
    <property type="match status" value="1"/>
</dbReference>
<dbReference type="OrthoDB" id="2286242at2759"/>
<dbReference type="GO" id="GO:0015074">
    <property type="term" value="P:DNA integration"/>
    <property type="evidence" value="ECO:0007669"/>
    <property type="project" value="InterPro"/>
</dbReference>
<dbReference type="Pfam" id="PF00078">
    <property type="entry name" value="RVT_1"/>
    <property type="match status" value="1"/>
</dbReference>
<feature type="compositionally biased region" description="Polar residues" evidence="1">
    <location>
        <begin position="880"/>
        <end position="892"/>
    </location>
</feature>
<dbReference type="FunFam" id="3.10.20.370:FF:000001">
    <property type="entry name" value="Retrovirus-related Pol polyprotein from transposon 17.6-like protein"/>
    <property type="match status" value="1"/>
</dbReference>
<dbReference type="EMBL" id="CACRXK020003185">
    <property type="protein sequence ID" value="CAB3997782.1"/>
    <property type="molecule type" value="Genomic_DNA"/>
</dbReference>
<dbReference type="CDD" id="cd09274">
    <property type="entry name" value="RNase_HI_RT_Ty3"/>
    <property type="match status" value="1"/>
</dbReference>
<keyword evidence="3" id="KW-1185">Reference proteome</keyword>
<dbReference type="Pfam" id="PF00665">
    <property type="entry name" value="rve"/>
    <property type="match status" value="1"/>
</dbReference>
<accession>A0A7D9I1A6</accession>
<protein>
    <submittedName>
        <fullName evidence="2">Transposon Ty3-G Gag-Pol poly</fullName>
    </submittedName>
</protein>
<dbReference type="PROSITE" id="PS50994">
    <property type="entry name" value="INTEGRASE"/>
    <property type="match status" value="1"/>
</dbReference>
<name>A0A7D9I1A6_PARCT</name>
<feature type="region of interest" description="Disordered" evidence="1">
    <location>
        <begin position="775"/>
        <end position="799"/>
    </location>
</feature>
<dbReference type="Pfam" id="PF17921">
    <property type="entry name" value="Integrase_H2C2"/>
    <property type="match status" value="1"/>
</dbReference>